<dbReference type="Gene3D" id="1.10.287.110">
    <property type="entry name" value="DnaJ domain"/>
    <property type="match status" value="1"/>
</dbReference>
<evidence type="ECO:0000256" key="1">
    <source>
        <dbReference type="SAM" id="Phobius"/>
    </source>
</evidence>
<dbReference type="Proteomes" id="UP000000707">
    <property type="component" value="Unassembled WGS sequence"/>
</dbReference>
<gene>
    <name evidence="3" type="ORF">CANTEDRAFT_133891</name>
</gene>
<protein>
    <recommendedName>
        <fullName evidence="2">J domain-containing protein</fullName>
    </recommendedName>
</protein>
<dbReference type="InterPro" id="IPR001623">
    <property type="entry name" value="DnaJ_domain"/>
</dbReference>
<keyword evidence="4" id="KW-1185">Reference proteome</keyword>
<evidence type="ECO:0000313" key="3">
    <source>
        <dbReference type="EMBL" id="EGV64581.1"/>
    </source>
</evidence>
<keyword evidence="1" id="KW-0812">Transmembrane</keyword>
<feature type="domain" description="J" evidence="2">
    <location>
        <begin position="51"/>
        <end position="135"/>
    </location>
</feature>
<feature type="transmembrane region" description="Helical" evidence="1">
    <location>
        <begin position="201"/>
        <end position="221"/>
    </location>
</feature>
<reference evidence="3 4" key="1">
    <citation type="journal article" date="2011" name="Proc. Natl. Acad. Sci. U.S.A.">
        <title>Comparative genomics of xylose-fermenting fungi for enhanced biofuel production.</title>
        <authorList>
            <person name="Wohlbach D.J."/>
            <person name="Kuo A."/>
            <person name="Sato T.K."/>
            <person name="Potts K.M."/>
            <person name="Salamov A.A."/>
            <person name="LaButti K.M."/>
            <person name="Sun H."/>
            <person name="Clum A."/>
            <person name="Pangilinan J.L."/>
            <person name="Lindquist E.A."/>
            <person name="Lucas S."/>
            <person name="Lapidus A."/>
            <person name="Jin M."/>
            <person name="Gunawan C."/>
            <person name="Balan V."/>
            <person name="Dale B.E."/>
            <person name="Jeffries T.W."/>
            <person name="Zinkel R."/>
            <person name="Barry K.W."/>
            <person name="Grigoriev I.V."/>
            <person name="Gasch A.P."/>
        </authorList>
    </citation>
    <scope>NUCLEOTIDE SEQUENCE [LARGE SCALE GENOMIC DNA]</scope>
    <source>
        <strain evidence="4">ATCC 10573 / BCRC 21748 / CBS 615 / JCM 9827 / NBRC 10315 / NRRL Y-1498 / VKM Y-70</strain>
    </source>
</reference>
<keyword evidence="1" id="KW-1133">Transmembrane helix</keyword>
<name>G3B216_CANTC</name>
<dbReference type="PROSITE" id="PS50076">
    <property type="entry name" value="DNAJ_2"/>
    <property type="match status" value="1"/>
</dbReference>
<organism evidence="4">
    <name type="scientific">Candida tenuis (strain ATCC 10573 / BCRC 21748 / CBS 615 / JCM 9827 / NBRC 10315 / NRRL Y-1498 / VKM Y-70)</name>
    <name type="common">Yeast</name>
    <name type="synonym">Yamadazyma tenuis</name>
    <dbReference type="NCBI Taxonomy" id="590646"/>
    <lineage>
        <taxon>Eukaryota</taxon>
        <taxon>Fungi</taxon>
        <taxon>Dikarya</taxon>
        <taxon>Ascomycota</taxon>
        <taxon>Saccharomycotina</taxon>
        <taxon>Pichiomycetes</taxon>
        <taxon>Debaryomycetaceae</taxon>
        <taxon>Yamadazyma</taxon>
    </lineage>
</organism>
<dbReference type="EMBL" id="GL996515">
    <property type="protein sequence ID" value="EGV64581.1"/>
    <property type="molecule type" value="Genomic_DNA"/>
</dbReference>
<dbReference type="PROSITE" id="PS00636">
    <property type="entry name" value="DNAJ_1"/>
    <property type="match status" value="1"/>
</dbReference>
<dbReference type="OrthoDB" id="445556at2759"/>
<accession>G3B216</accession>
<dbReference type="HOGENOM" id="CLU_927848_0_0_1"/>
<dbReference type="InterPro" id="IPR018253">
    <property type="entry name" value="DnaJ_domain_CS"/>
</dbReference>
<evidence type="ECO:0000313" key="4">
    <source>
        <dbReference type="Proteomes" id="UP000000707"/>
    </source>
</evidence>
<dbReference type="eggNOG" id="ENOG502RYTK">
    <property type="taxonomic scope" value="Eukaryota"/>
</dbReference>
<dbReference type="STRING" id="590646.G3B216"/>
<keyword evidence="1" id="KW-0472">Membrane</keyword>
<dbReference type="SUPFAM" id="SSF46565">
    <property type="entry name" value="Chaperone J-domain"/>
    <property type="match status" value="1"/>
</dbReference>
<proteinExistence type="predicted"/>
<sequence length="297" mass="35228">MRWLVVTIHRSASGVFRSSWAKSRYYATMSKISDFHEKHQLDPWPKNKEPTPQQIFGLTNHEFALSQLEFSKLLKTKYNKYLKIYHPDILGGIDVYNEKSALMTPEMKRSRFDMVQKAYEVLKDPKRRLAYGRSVTTDWSQYSANSSSFDAYRMANAHRKRYDFKNNEEFWRAGTWEDYYRMKHNRAPPTREELEKNKYKILVGVIAIMAITTTIQLILAFENSNSAQYQIHLQNLRLLKESEKLSHDEYANRFSTIRQFLLSRRANVNDINKLREMELQDAKVLTDYARKKVGELE</sequence>
<dbReference type="InterPro" id="IPR036869">
    <property type="entry name" value="J_dom_sf"/>
</dbReference>
<dbReference type="AlphaFoldDB" id="G3B216"/>
<evidence type="ECO:0000259" key="2">
    <source>
        <dbReference type="PROSITE" id="PS50076"/>
    </source>
</evidence>